<gene>
    <name evidence="1" type="ORF">VR5_129</name>
</gene>
<dbReference type="RefSeq" id="YP_009205823.1">
    <property type="nucleotide sequence ID" value="NC_028881.1"/>
</dbReference>
<dbReference type="EMBL" id="KP007359">
    <property type="protein sequence ID" value="AIZ01916.1"/>
    <property type="molecule type" value="Genomic_DNA"/>
</dbReference>
<evidence type="ECO:0000313" key="1">
    <source>
        <dbReference type="EMBL" id="AIZ01916.1"/>
    </source>
</evidence>
<name>A0A0A7HCA1_9CAUD</name>
<dbReference type="KEGG" id="vg:26632434"/>
<protein>
    <submittedName>
        <fullName evidence="1">Uncharacterized protein</fullName>
    </submittedName>
</protein>
<keyword evidence="2" id="KW-1185">Reference proteome</keyword>
<proteinExistence type="predicted"/>
<sequence>MTTKTVREIEDQIRALVREGQSVADETGEDFHVSGRGQYISPKNPEYEDYDWVRSDYGINDGEGFWFTSSMSC</sequence>
<reference evidence="1 2" key="1">
    <citation type="submission" date="2014-10" db="EMBL/GenBank/DDBJ databases">
        <title>VR bacteriophages - a small but diverse group of low-temperature viruses.</title>
        <authorList>
            <person name="Kaliniene L."/>
            <person name="Meskys R."/>
            <person name="Simoliunas E."/>
            <person name="Zajanckauskaite A."/>
            <person name="Truncaite L."/>
        </authorList>
    </citation>
    <scope>NUCLEOTIDE SEQUENCE [LARGE SCALE GENOMIC DNA]</scope>
</reference>
<accession>A0A0A7HCA1</accession>
<organism evidence="1 2">
    <name type="scientific">Escherichia phage vb_EcoM-VR5</name>
    <dbReference type="NCBI Taxonomy" id="1567026"/>
    <lineage>
        <taxon>Viruses</taxon>
        <taxon>Duplodnaviria</taxon>
        <taxon>Heunggongvirae</taxon>
        <taxon>Uroviricota</taxon>
        <taxon>Caudoviricetes</taxon>
        <taxon>Pantevenvirales</taxon>
        <taxon>Straboviridae</taxon>
        <taxon>Tevenvirinae</taxon>
        <taxon>Dhakavirus</taxon>
        <taxon>Dhakavirus vr5</taxon>
    </lineage>
</organism>
<dbReference type="OrthoDB" id="26327at10239"/>
<evidence type="ECO:0000313" key="2">
    <source>
        <dbReference type="Proteomes" id="UP000030715"/>
    </source>
</evidence>
<dbReference type="Proteomes" id="UP000030715">
    <property type="component" value="Segment"/>
</dbReference>
<dbReference type="GeneID" id="26632434"/>